<organism evidence="2 3">
    <name type="scientific">Rhypophila decipiens</name>
    <dbReference type="NCBI Taxonomy" id="261697"/>
    <lineage>
        <taxon>Eukaryota</taxon>
        <taxon>Fungi</taxon>
        <taxon>Dikarya</taxon>
        <taxon>Ascomycota</taxon>
        <taxon>Pezizomycotina</taxon>
        <taxon>Sordariomycetes</taxon>
        <taxon>Sordariomycetidae</taxon>
        <taxon>Sordariales</taxon>
        <taxon>Naviculisporaceae</taxon>
        <taxon>Rhypophila</taxon>
    </lineage>
</organism>
<feature type="compositionally biased region" description="Polar residues" evidence="1">
    <location>
        <begin position="18"/>
        <end position="29"/>
    </location>
</feature>
<evidence type="ECO:0000256" key="1">
    <source>
        <dbReference type="SAM" id="MobiDB-lite"/>
    </source>
</evidence>
<evidence type="ECO:0000313" key="2">
    <source>
        <dbReference type="EMBL" id="KAK4218787.1"/>
    </source>
</evidence>
<protein>
    <submittedName>
        <fullName evidence="2">Uncharacterized protein</fullName>
    </submittedName>
</protein>
<reference evidence="2" key="1">
    <citation type="journal article" date="2023" name="Mol. Phylogenet. Evol.">
        <title>Genome-scale phylogeny and comparative genomics of the fungal order Sordariales.</title>
        <authorList>
            <person name="Hensen N."/>
            <person name="Bonometti L."/>
            <person name="Westerberg I."/>
            <person name="Brannstrom I.O."/>
            <person name="Guillou S."/>
            <person name="Cros-Aarteil S."/>
            <person name="Calhoun S."/>
            <person name="Haridas S."/>
            <person name="Kuo A."/>
            <person name="Mondo S."/>
            <person name="Pangilinan J."/>
            <person name="Riley R."/>
            <person name="LaButti K."/>
            <person name="Andreopoulos B."/>
            <person name="Lipzen A."/>
            <person name="Chen C."/>
            <person name="Yan M."/>
            <person name="Daum C."/>
            <person name="Ng V."/>
            <person name="Clum A."/>
            <person name="Steindorff A."/>
            <person name="Ohm R.A."/>
            <person name="Martin F."/>
            <person name="Silar P."/>
            <person name="Natvig D.O."/>
            <person name="Lalanne C."/>
            <person name="Gautier V."/>
            <person name="Ament-Velasquez S.L."/>
            <person name="Kruys A."/>
            <person name="Hutchinson M.I."/>
            <person name="Powell A.J."/>
            <person name="Barry K."/>
            <person name="Miller A.N."/>
            <person name="Grigoriev I.V."/>
            <person name="Debuchy R."/>
            <person name="Gladieux P."/>
            <person name="Hiltunen Thoren M."/>
            <person name="Johannesson H."/>
        </authorList>
    </citation>
    <scope>NUCLEOTIDE SEQUENCE</scope>
    <source>
        <strain evidence="2">PSN293</strain>
    </source>
</reference>
<dbReference type="PANTHER" id="PTHR42100:SF1">
    <property type="entry name" value="OXIDOREDUCTASE 178 KDA SUBUNIT, PUTATIVE (AFU_ORTHOLOGUE AFUA_8G04320)-RELATED"/>
    <property type="match status" value="1"/>
</dbReference>
<feature type="compositionally biased region" description="Low complexity" evidence="1">
    <location>
        <begin position="1"/>
        <end position="17"/>
    </location>
</feature>
<dbReference type="AlphaFoldDB" id="A0AAN6YM72"/>
<feature type="region of interest" description="Disordered" evidence="1">
    <location>
        <begin position="1"/>
        <end position="39"/>
    </location>
</feature>
<sequence length="171" mass="19243">MSTALRQRATAIARQARPNSVRNTRSYASDSHGHGHGHGVDEPLGNGFFYAMATIPASIFLYSISRPAENGEQSRFTKWMEKMITEKRDEEERINAHNTALVNQAAIDRHILTYAPSNNGHHELRYPEVFQQGSPFNVPAGHGVNLDKVIAHYRKQHLDEEERKAKLAASK</sequence>
<dbReference type="PANTHER" id="PTHR42100">
    <property type="entry name" value="OXIDOREDUCTASE 178 KDA SUBUNIT, PUTATIVE (AFU_ORTHOLOGUE AFUA_8G04320)-RELATED"/>
    <property type="match status" value="1"/>
</dbReference>
<gene>
    <name evidence="2" type="ORF">QBC37DRAFT_178506</name>
</gene>
<name>A0AAN6YM72_9PEZI</name>
<dbReference type="GO" id="GO:0005739">
    <property type="term" value="C:mitochondrion"/>
    <property type="evidence" value="ECO:0007669"/>
    <property type="project" value="InterPro"/>
</dbReference>
<proteinExistence type="predicted"/>
<evidence type="ECO:0000313" key="3">
    <source>
        <dbReference type="Proteomes" id="UP001301769"/>
    </source>
</evidence>
<keyword evidence="3" id="KW-1185">Reference proteome</keyword>
<dbReference type="EMBL" id="MU858051">
    <property type="protein sequence ID" value="KAK4218787.1"/>
    <property type="molecule type" value="Genomic_DNA"/>
</dbReference>
<accession>A0AAN6YM72</accession>
<dbReference type="InterPro" id="IPR034444">
    <property type="entry name" value="Nuo17.8"/>
</dbReference>
<comment type="caution">
    <text evidence="2">The sequence shown here is derived from an EMBL/GenBank/DDBJ whole genome shotgun (WGS) entry which is preliminary data.</text>
</comment>
<dbReference type="Proteomes" id="UP001301769">
    <property type="component" value="Unassembled WGS sequence"/>
</dbReference>
<reference evidence="2" key="2">
    <citation type="submission" date="2023-05" db="EMBL/GenBank/DDBJ databases">
        <authorList>
            <consortium name="Lawrence Berkeley National Laboratory"/>
            <person name="Steindorff A."/>
            <person name="Hensen N."/>
            <person name="Bonometti L."/>
            <person name="Westerberg I."/>
            <person name="Brannstrom I.O."/>
            <person name="Guillou S."/>
            <person name="Cros-Aarteil S."/>
            <person name="Calhoun S."/>
            <person name="Haridas S."/>
            <person name="Kuo A."/>
            <person name="Mondo S."/>
            <person name="Pangilinan J."/>
            <person name="Riley R."/>
            <person name="Labutti K."/>
            <person name="Andreopoulos B."/>
            <person name="Lipzen A."/>
            <person name="Chen C."/>
            <person name="Yanf M."/>
            <person name="Daum C."/>
            <person name="Ng V."/>
            <person name="Clum A."/>
            <person name="Ohm R."/>
            <person name="Martin F."/>
            <person name="Silar P."/>
            <person name="Natvig D."/>
            <person name="Lalanne C."/>
            <person name="Gautier V."/>
            <person name="Ament-Velasquez S.L."/>
            <person name="Kruys A."/>
            <person name="Hutchinson M.I."/>
            <person name="Powell A.J."/>
            <person name="Barry K."/>
            <person name="Miller A.N."/>
            <person name="Grigoriev I.V."/>
            <person name="Debuchy R."/>
            <person name="Gladieux P."/>
            <person name="Thoren M.H."/>
            <person name="Johannesson H."/>
        </authorList>
    </citation>
    <scope>NUCLEOTIDE SEQUENCE</scope>
    <source>
        <strain evidence="2">PSN293</strain>
    </source>
</reference>